<dbReference type="Gene3D" id="1.10.10.10">
    <property type="entry name" value="Winged helix-like DNA-binding domain superfamily/Winged helix DNA-binding domain"/>
    <property type="match status" value="1"/>
</dbReference>
<dbReference type="SUPFAM" id="SSF53613">
    <property type="entry name" value="Ribokinase-like"/>
    <property type="match status" value="1"/>
</dbReference>
<dbReference type="Proteomes" id="UP000023566">
    <property type="component" value="Chromosome"/>
</dbReference>
<comment type="caution">
    <text evidence="4">The sequence shown here is derived from an EMBL/GenBank/DDBJ whole genome shotgun (WGS) entry which is preliminary data.</text>
</comment>
<dbReference type="PANTHER" id="PTHR10584">
    <property type="entry name" value="SUGAR KINASE"/>
    <property type="match status" value="1"/>
</dbReference>
<keyword evidence="5" id="KW-1185">Reference proteome</keyword>
<dbReference type="InterPro" id="IPR036390">
    <property type="entry name" value="WH_DNA-bd_sf"/>
</dbReference>
<dbReference type="InterPro" id="IPR029056">
    <property type="entry name" value="Ribokinase-like"/>
</dbReference>
<dbReference type="PROSITE" id="PS00583">
    <property type="entry name" value="PFKB_KINASES_1"/>
    <property type="match status" value="1"/>
</dbReference>
<dbReference type="AlphaFoldDB" id="A0ABC9VDH9"/>
<sequence length="365" mass="39694">MNEKEKLILELIRKNPFITQNELAKQLKLSRSAVAGYISSLTKQGKIIGRAYVLPEPSRIVCIGGVNVDRKAQCLSALQLGTSNPVTVTQTCGGVARNIAENLGRLGHSVSLFTVIGDDQEGQWLLETTSAYVDMSQTAKLDKANTGTYTAVLDEKGEMVIALADMAIYDHVTSDFIQKRWSHISSASMVLLDTNFPSEVLKVVIERCRQENIPLCVAPVSAIKVKKLPFDLNGVTWLIANQDEALALAGVEDGNVEAACEKILERGVDHVIITQGEKGIIFKNKKGEHGALPAPKIEVIDVTGAGDAFISGFLYGIHNGKPLVTACQLGMCCSIITLQTKETVCSNLNEQLLKQTYAQYFSREV</sequence>
<dbReference type="EMBL" id="AOTZ01000006">
    <property type="protein sequence ID" value="EZP76422.1"/>
    <property type="molecule type" value="Genomic_DNA"/>
</dbReference>
<evidence type="ECO:0000256" key="2">
    <source>
        <dbReference type="ARBA" id="ARBA00022777"/>
    </source>
</evidence>
<accession>A0ABC9VDH9</accession>
<evidence type="ECO:0000256" key="1">
    <source>
        <dbReference type="ARBA" id="ARBA00022679"/>
    </source>
</evidence>
<dbReference type="PANTHER" id="PTHR10584:SF166">
    <property type="entry name" value="RIBOKINASE"/>
    <property type="match status" value="1"/>
</dbReference>
<dbReference type="SUPFAM" id="SSF46785">
    <property type="entry name" value="Winged helix' DNA-binding domain"/>
    <property type="match status" value="1"/>
</dbReference>
<dbReference type="PROSITE" id="PS00584">
    <property type="entry name" value="PFKB_KINASES_2"/>
    <property type="match status" value="1"/>
</dbReference>
<keyword evidence="2" id="KW-0418">Kinase</keyword>
<dbReference type="Pfam" id="PF13412">
    <property type="entry name" value="HTH_24"/>
    <property type="match status" value="1"/>
</dbReference>
<name>A0ABC9VDH9_9BACL</name>
<dbReference type="Pfam" id="PF00294">
    <property type="entry name" value="PfkB"/>
    <property type="match status" value="1"/>
</dbReference>
<dbReference type="InterPro" id="IPR011611">
    <property type="entry name" value="PfkB_dom"/>
</dbReference>
<dbReference type="GO" id="GO:0016301">
    <property type="term" value="F:kinase activity"/>
    <property type="evidence" value="ECO:0007669"/>
    <property type="project" value="UniProtKB-KW"/>
</dbReference>
<gene>
    <name evidence="4" type="ORF">H839_14134</name>
</gene>
<evidence type="ECO:0000313" key="4">
    <source>
        <dbReference type="EMBL" id="EZP76422.1"/>
    </source>
</evidence>
<dbReference type="InterPro" id="IPR002173">
    <property type="entry name" value="Carboh/pur_kinase_PfkB_CS"/>
</dbReference>
<proteinExistence type="predicted"/>
<keyword evidence="1" id="KW-0808">Transferase</keyword>
<dbReference type="InterPro" id="IPR036388">
    <property type="entry name" value="WH-like_DNA-bd_sf"/>
</dbReference>
<reference evidence="4 5" key="1">
    <citation type="journal article" date="2014" name="Appl. Microbiol. Biotechnol.">
        <title>Transformable facultative thermophile Geobacillus stearothermophilus NUB3621 as a host strain for metabolic engineering.</title>
        <authorList>
            <person name="Blanchard K."/>
            <person name="Robic S."/>
            <person name="Matsumura I."/>
        </authorList>
    </citation>
    <scope>NUCLEOTIDE SEQUENCE [LARGE SCALE GENOMIC DNA]</scope>
    <source>
        <strain evidence="4 5">NUB3621</strain>
    </source>
</reference>
<feature type="domain" description="Carbohydrate kinase PfkB" evidence="3">
    <location>
        <begin position="59"/>
        <end position="343"/>
    </location>
</feature>
<dbReference type="CDD" id="cd01941">
    <property type="entry name" value="YeiC_kinase_like"/>
    <property type="match status" value="1"/>
</dbReference>
<protein>
    <recommendedName>
        <fullName evidence="3">Carbohydrate kinase PfkB domain-containing protein</fullName>
    </recommendedName>
</protein>
<evidence type="ECO:0000313" key="5">
    <source>
        <dbReference type="Proteomes" id="UP000023566"/>
    </source>
</evidence>
<evidence type="ECO:0000259" key="3">
    <source>
        <dbReference type="Pfam" id="PF00294"/>
    </source>
</evidence>
<organism evidence="4 5">
    <name type="scientific">Parageobacillus genomosp. 1</name>
    <dbReference type="NCBI Taxonomy" id="1295642"/>
    <lineage>
        <taxon>Bacteria</taxon>
        <taxon>Bacillati</taxon>
        <taxon>Bacillota</taxon>
        <taxon>Bacilli</taxon>
        <taxon>Bacillales</taxon>
        <taxon>Anoxybacillaceae</taxon>
        <taxon>Parageobacillus</taxon>
    </lineage>
</organism>
<dbReference type="Gene3D" id="3.40.1190.20">
    <property type="match status" value="1"/>
</dbReference>